<dbReference type="EMBL" id="GBXM01007574">
    <property type="protein sequence ID" value="JAI01004.1"/>
    <property type="molecule type" value="Transcribed_RNA"/>
</dbReference>
<reference evidence="1" key="1">
    <citation type="submission" date="2014-11" db="EMBL/GenBank/DDBJ databases">
        <authorList>
            <person name="Amaro Gonzalez C."/>
        </authorList>
    </citation>
    <scope>NUCLEOTIDE SEQUENCE</scope>
</reference>
<protein>
    <submittedName>
        <fullName evidence="1">Uncharacterized protein</fullName>
    </submittedName>
</protein>
<evidence type="ECO:0000313" key="1">
    <source>
        <dbReference type="EMBL" id="JAI01004.1"/>
    </source>
</evidence>
<proteinExistence type="predicted"/>
<dbReference type="AlphaFoldDB" id="A0A0E9XH32"/>
<reference evidence="1" key="2">
    <citation type="journal article" date="2015" name="Fish Shellfish Immunol.">
        <title>Early steps in the European eel (Anguilla anguilla)-Vibrio vulnificus interaction in the gills: Role of the RtxA13 toxin.</title>
        <authorList>
            <person name="Callol A."/>
            <person name="Pajuelo D."/>
            <person name="Ebbesson L."/>
            <person name="Teles M."/>
            <person name="MacKenzie S."/>
            <person name="Amaro C."/>
        </authorList>
    </citation>
    <scope>NUCLEOTIDE SEQUENCE</scope>
</reference>
<accession>A0A0E9XH32</accession>
<sequence>MCPASAPLSYRAMTLVSHRVLLIL</sequence>
<organism evidence="1">
    <name type="scientific">Anguilla anguilla</name>
    <name type="common">European freshwater eel</name>
    <name type="synonym">Muraena anguilla</name>
    <dbReference type="NCBI Taxonomy" id="7936"/>
    <lineage>
        <taxon>Eukaryota</taxon>
        <taxon>Metazoa</taxon>
        <taxon>Chordata</taxon>
        <taxon>Craniata</taxon>
        <taxon>Vertebrata</taxon>
        <taxon>Euteleostomi</taxon>
        <taxon>Actinopterygii</taxon>
        <taxon>Neopterygii</taxon>
        <taxon>Teleostei</taxon>
        <taxon>Anguilliformes</taxon>
        <taxon>Anguillidae</taxon>
        <taxon>Anguilla</taxon>
    </lineage>
</organism>
<name>A0A0E9XH32_ANGAN</name>